<dbReference type="EMBL" id="CP121671">
    <property type="protein sequence ID" value="WFT75239.1"/>
    <property type="molecule type" value="Genomic_DNA"/>
</dbReference>
<evidence type="ECO:0000313" key="1">
    <source>
        <dbReference type="EMBL" id="WFT75239.1"/>
    </source>
</evidence>
<dbReference type="Proteomes" id="UP001221597">
    <property type="component" value="Chromosome"/>
</dbReference>
<accession>A0ABY8IYC6</accession>
<proteinExistence type="predicted"/>
<dbReference type="RefSeq" id="WP_283077208.1">
    <property type="nucleotide sequence ID" value="NZ_CP121671.1"/>
</dbReference>
<organism evidence="1 2">
    <name type="scientific">Halobacillus naozhouensis</name>
    <dbReference type="NCBI Taxonomy" id="554880"/>
    <lineage>
        <taxon>Bacteria</taxon>
        <taxon>Bacillati</taxon>
        <taxon>Bacillota</taxon>
        <taxon>Bacilli</taxon>
        <taxon>Bacillales</taxon>
        <taxon>Bacillaceae</taxon>
        <taxon>Halobacillus</taxon>
    </lineage>
</organism>
<reference evidence="1 2" key="1">
    <citation type="submission" date="2023-04" db="EMBL/GenBank/DDBJ databases">
        <title>Genome sequence of Halobacillus naozhouensis KACC 21980.</title>
        <authorList>
            <person name="Kim S."/>
            <person name="Heo J."/>
            <person name="Kwon S.-W."/>
        </authorList>
    </citation>
    <scope>NUCLEOTIDE SEQUENCE [LARGE SCALE GENOMIC DNA]</scope>
    <source>
        <strain evidence="1 2">KCTC 13234</strain>
    </source>
</reference>
<name>A0ABY8IYC6_9BACI</name>
<keyword evidence="2" id="KW-1185">Reference proteome</keyword>
<sequence>MDIIVLLVAFGLILFGFNWLMGYKKNHIVIDFDERYQDYKEYIGAIQRELVNQGRVVSYKGNSRFLIDGQVYVFVESNISMGGAPLQRTILKPEKGDSEVLQQVKGKMNVR</sequence>
<protein>
    <submittedName>
        <fullName evidence="1">Uncharacterized protein</fullName>
    </submittedName>
</protein>
<gene>
    <name evidence="1" type="ORF">P9989_02170</name>
</gene>
<evidence type="ECO:0000313" key="2">
    <source>
        <dbReference type="Proteomes" id="UP001221597"/>
    </source>
</evidence>